<dbReference type="CDD" id="cd01065">
    <property type="entry name" value="NAD_bind_Shikimate_DH"/>
    <property type="match status" value="1"/>
</dbReference>
<keyword evidence="3" id="KW-0521">NADP</keyword>
<feature type="domain" description="Shikimate dehydrogenase substrate binding N-terminal" evidence="7">
    <location>
        <begin position="14"/>
        <end position="96"/>
    </location>
</feature>
<dbReference type="Gene3D" id="3.40.50.720">
    <property type="entry name" value="NAD(P)-binding Rossmann-like Domain"/>
    <property type="match status" value="1"/>
</dbReference>
<dbReference type="NCBIfam" id="TIGR00507">
    <property type="entry name" value="aroE"/>
    <property type="match status" value="1"/>
</dbReference>
<evidence type="ECO:0000313" key="10">
    <source>
        <dbReference type="EMBL" id="CAB4991015.1"/>
    </source>
</evidence>
<dbReference type="GO" id="GO:0009423">
    <property type="term" value="P:chorismate biosynthetic process"/>
    <property type="evidence" value="ECO:0007669"/>
    <property type="project" value="UniProtKB-UniPathway"/>
</dbReference>
<dbReference type="EMBL" id="CAEZYG010000008">
    <property type="protein sequence ID" value="CAB4703121.1"/>
    <property type="molecule type" value="Genomic_DNA"/>
</dbReference>
<evidence type="ECO:0000256" key="5">
    <source>
        <dbReference type="ARBA" id="ARBA00023141"/>
    </source>
</evidence>
<dbReference type="InterPro" id="IPR041121">
    <property type="entry name" value="SDH_C"/>
</dbReference>
<dbReference type="EC" id="1.1.1.25" evidence="1"/>
<evidence type="ECO:0000259" key="8">
    <source>
        <dbReference type="Pfam" id="PF18317"/>
    </source>
</evidence>
<dbReference type="InterPro" id="IPR036291">
    <property type="entry name" value="NAD(P)-bd_dom_sf"/>
</dbReference>
<organism evidence="9">
    <name type="scientific">freshwater metagenome</name>
    <dbReference type="NCBI Taxonomy" id="449393"/>
    <lineage>
        <taxon>unclassified sequences</taxon>
        <taxon>metagenomes</taxon>
        <taxon>ecological metagenomes</taxon>
    </lineage>
</organism>
<dbReference type="GO" id="GO:0004764">
    <property type="term" value="F:shikimate 3-dehydrogenase (NADP+) activity"/>
    <property type="evidence" value="ECO:0007669"/>
    <property type="project" value="UniProtKB-EC"/>
</dbReference>
<dbReference type="Pfam" id="PF18317">
    <property type="entry name" value="SDH_C"/>
    <property type="match status" value="1"/>
</dbReference>
<keyword evidence="5" id="KW-0057">Aromatic amino acid biosynthesis</keyword>
<dbReference type="AlphaFoldDB" id="A0A6J6PUK4"/>
<gene>
    <name evidence="9" type="ORF">UFOPK2657_00102</name>
    <name evidence="10" type="ORF">UFOPK4000_00699</name>
</gene>
<feature type="domain" description="SDH C-terminal" evidence="8">
    <location>
        <begin position="240"/>
        <end position="270"/>
    </location>
</feature>
<dbReference type="InterPro" id="IPR022893">
    <property type="entry name" value="Shikimate_DH_fam"/>
</dbReference>
<dbReference type="InterPro" id="IPR013708">
    <property type="entry name" value="Shikimate_DH-bd_N"/>
</dbReference>
<dbReference type="PANTHER" id="PTHR21089">
    <property type="entry name" value="SHIKIMATE DEHYDROGENASE"/>
    <property type="match status" value="1"/>
</dbReference>
<dbReference type="UniPathway" id="UPA00053">
    <property type="reaction ID" value="UER00087"/>
</dbReference>
<dbReference type="HAMAP" id="MF_00222">
    <property type="entry name" value="Shikimate_DH_AroE"/>
    <property type="match status" value="1"/>
</dbReference>
<evidence type="ECO:0000256" key="3">
    <source>
        <dbReference type="ARBA" id="ARBA00022857"/>
    </source>
</evidence>
<dbReference type="InterPro" id="IPR006151">
    <property type="entry name" value="Shikm_DH/Glu-tRNA_Rdtase"/>
</dbReference>
<evidence type="ECO:0000259" key="7">
    <source>
        <dbReference type="Pfam" id="PF08501"/>
    </source>
</evidence>
<dbReference type="Pfam" id="PF08501">
    <property type="entry name" value="Shikimate_dh_N"/>
    <property type="match status" value="1"/>
</dbReference>
<proteinExistence type="inferred from homology"/>
<dbReference type="PANTHER" id="PTHR21089:SF1">
    <property type="entry name" value="BIFUNCTIONAL 3-DEHYDROQUINATE DEHYDRATASE_SHIKIMATE DEHYDROGENASE, CHLOROPLASTIC"/>
    <property type="match status" value="1"/>
</dbReference>
<feature type="domain" description="Quinate/shikimate 5-dehydrogenase/glutamyl-tRNA reductase" evidence="6">
    <location>
        <begin position="125"/>
        <end position="176"/>
    </location>
</feature>
<dbReference type="SUPFAM" id="SSF53223">
    <property type="entry name" value="Aminoacid dehydrogenase-like, N-terminal domain"/>
    <property type="match status" value="1"/>
</dbReference>
<dbReference type="GO" id="GO:0050661">
    <property type="term" value="F:NADP binding"/>
    <property type="evidence" value="ECO:0007669"/>
    <property type="project" value="InterPro"/>
</dbReference>
<dbReference type="InterPro" id="IPR046346">
    <property type="entry name" value="Aminoacid_DH-like_N_sf"/>
</dbReference>
<dbReference type="GO" id="GO:0019632">
    <property type="term" value="P:shikimate metabolic process"/>
    <property type="evidence" value="ECO:0007669"/>
    <property type="project" value="InterPro"/>
</dbReference>
<dbReference type="Pfam" id="PF01488">
    <property type="entry name" value="Shikimate_DH"/>
    <property type="match status" value="1"/>
</dbReference>
<evidence type="ECO:0000259" key="6">
    <source>
        <dbReference type="Pfam" id="PF01488"/>
    </source>
</evidence>
<sequence>MNIFGSDKQVKAAVVGYPTMHSLSPAMHNAVFQHQNLDSTYIAVDVAVEKFAEVLKDAQTAGLRGLSVTMPHKELAFSLMDRCDERALESRSVNTVIFEADGQMIGTNTDGDGACAALMHCGAAIQGASCVVLGAGATARSIVFSLARSGASDIAIVNRSAENAQSAASLVGVARVGSTSDIATSSVLINATSVGMGNQESPISPDNLHAKLTVLDVVYFPLETAFLRAARQAGATTVDGLEMLVQQAALQQLAWFGRMPDVGVMRNAALEELRKR</sequence>
<dbReference type="SUPFAM" id="SSF51735">
    <property type="entry name" value="NAD(P)-binding Rossmann-fold domains"/>
    <property type="match status" value="1"/>
</dbReference>
<name>A0A6J6PUK4_9ZZZZ</name>
<keyword evidence="4" id="KW-0560">Oxidoreductase</keyword>
<dbReference type="EMBL" id="CAFBOT010000110">
    <property type="protein sequence ID" value="CAB4991015.1"/>
    <property type="molecule type" value="Genomic_DNA"/>
</dbReference>
<dbReference type="GO" id="GO:0009073">
    <property type="term" value="P:aromatic amino acid family biosynthetic process"/>
    <property type="evidence" value="ECO:0007669"/>
    <property type="project" value="UniProtKB-KW"/>
</dbReference>
<evidence type="ECO:0000256" key="2">
    <source>
        <dbReference type="ARBA" id="ARBA00022605"/>
    </source>
</evidence>
<dbReference type="Gene3D" id="3.40.50.10860">
    <property type="entry name" value="Leucine Dehydrogenase, chain A, domain 1"/>
    <property type="match status" value="1"/>
</dbReference>
<keyword evidence="2" id="KW-0028">Amino-acid biosynthesis</keyword>
<evidence type="ECO:0000313" key="9">
    <source>
        <dbReference type="EMBL" id="CAB4703121.1"/>
    </source>
</evidence>
<accession>A0A6J6PUK4</accession>
<protein>
    <recommendedName>
        <fullName evidence="1">shikimate dehydrogenase (NADP(+))</fullName>
        <ecNumber evidence="1">1.1.1.25</ecNumber>
    </recommendedName>
</protein>
<dbReference type="GO" id="GO:0008652">
    <property type="term" value="P:amino acid biosynthetic process"/>
    <property type="evidence" value="ECO:0007669"/>
    <property type="project" value="UniProtKB-KW"/>
</dbReference>
<reference evidence="9" key="1">
    <citation type="submission" date="2020-05" db="EMBL/GenBank/DDBJ databases">
        <authorList>
            <person name="Chiriac C."/>
            <person name="Salcher M."/>
            <person name="Ghai R."/>
            <person name="Kavagutti S V."/>
        </authorList>
    </citation>
    <scope>NUCLEOTIDE SEQUENCE</scope>
</reference>
<dbReference type="InterPro" id="IPR011342">
    <property type="entry name" value="Shikimate_DH"/>
</dbReference>
<evidence type="ECO:0000256" key="1">
    <source>
        <dbReference type="ARBA" id="ARBA00012962"/>
    </source>
</evidence>
<evidence type="ECO:0000256" key="4">
    <source>
        <dbReference type="ARBA" id="ARBA00023002"/>
    </source>
</evidence>